<organism evidence="17 18">
    <name type="scientific">Crucibulum laeve</name>
    <dbReference type="NCBI Taxonomy" id="68775"/>
    <lineage>
        <taxon>Eukaryota</taxon>
        <taxon>Fungi</taxon>
        <taxon>Dikarya</taxon>
        <taxon>Basidiomycota</taxon>
        <taxon>Agaricomycotina</taxon>
        <taxon>Agaricomycetes</taxon>
        <taxon>Agaricomycetidae</taxon>
        <taxon>Agaricales</taxon>
        <taxon>Agaricineae</taxon>
        <taxon>Nidulariaceae</taxon>
        <taxon>Crucibulum</taxon>
    </lineage>
</organism>
<dbReference type="InterPro" id="IPR009100">
    <property type="entry name" value="AcylCoA_DH/oxidase_NM_dom_sf"/>
</dbReference>
<dbReference type="GO" id="GO:0005743">
    <property type="term" value="C:mitochondrial inner membrane"/>
    <property type="evidence" value="ECO:0007669"/>
    <property type="project" value="TreeGrafter"/>
</dbReference>
<evidence type="ECO:0000259" key="14">
    <source>
        <dbReference type="Pfam" id="PF00441"/>
    </source>
</evidence>
<evidence type="ECO:0000313" key="17">
    <source>
        <dbReference type="EMBL" id="TFK44903.1"/>
    </source>
</evidence>
<evidence type="ECO:0000256" key="5">
    <source>
        <dbReference type="ARBA" id="ARBA00022827"/>
    </source>
</evidence>
<dbReference type="EMBL" id="ML213590">
    <property type="protein sequence ID" value="TFK44903.1"/>
    <property type="molecule type" value="Genomic_DNA"/>
</dbReference>
<dbReference type="GO" id="GO:0004361">
    <property type="term" value="F:glutaryl-CoA dehydrogenase activity"/>
    <property type="evidence" value="ECO:0007669"/>
    <property type="project" value="UniProtKB-EC"/>
</dbReference>
<evidence type="ECO:0000259" key="15">
    <source>
        <dbReference type="Pfam" id="PF02770"/>
    </source>
</evidence>
<dbReference type="Gene3D" id="1.20.140.10">
    <property type="entry name" value="Butyryl-CoA Dehydrogenase, subunit A, domain 3"/>
    <property type="match status" value="1"/>
</dbReference>
<dbReference type="Pfam" id="PF00441">
    <property type="entry name" value="Acyl-CoA_dh_1"/>
    <property type="match status" value="1"/>
</dbReference>
<feature type="domain" description="Acyl-CoA dehydrogenase/oxidase C-terminal" evidence="14">
    <location>
        <begin position="267"/>
        <end position="414"/>
    </location>
</feature>
<dbReference type="GO" id="GO:0000062">
    <property type="term" value="F:fatty-acyl-CoA binding"/>
    <property type="evidence" value="ECO:0007669"/>
    <property type="project" value="TreeGrafter"/>
</dbReference>
<comment type="cofactor">
    <cofactor evidence="1 13">
        <name>FAD</name>
        <dbReference type="ChEBI" id="CHEBI:57692"/>
    </cofactor>
</comment>
<dbReference type="FunFam" id="1.10.540.10:FF:000003">
    <property type="entry name" value="glutaryl-CoA dehydrogenase, mitochondrial"/>
    <property type="match status" value="1"/>
</dbReference>
<dbReference type="InterPro" id="IPR037069">
    <property type="entry name" value="AcylCoA_DH/ox_N_sf"/>
</dbReference>
<dbReference type="InterPro" id="IPR046373">
    <property type="entry name" value="Acyl-CoA_Oxase/DH_mid-dom_sf"/>
</dbReference>
<dbReference type="STRING" id="68775.A0A5C3MJP2"/>
<evidence type="ECO:0000256" key="2">
    <source>
        <dbReference type="ARBA" id="ARBA00004305"/>
    </source>
</evidence>
<evidence type="ECO:0000259" key="16">
    <source>
        <dbReference type="Pfam" id="PF02771"/>
    </source>
</evidence>
<comment type="catalytic activity">
    <reaction evidence="12">
        <text>glutaryl-CoA + oxidized [electron-transfer flavoprotein] + 2 H(+) = (2E)-butenoyl-CoA + reduced [electron-transfer flavoprotein] + CO2</text>
        <dbReference type="Rhea" id="RHEA:13389"/>
        <dbReference type="Rhea" id="RHEA-COMP:10685"/>
        <dbReference type="Rhea" id="RHEA-COMP:10686"/>
        <dbReference type="ChEBI" id="CHEBI:15378"/>
        <dbReference type="ChEBI" id="CHEBI:16526"/>
        <dbReference type="ChEBI" id="CHEBI:57332"/>
        <dbReference type="ChEBI" id="CHEBI:57378"/>
        <dbReference type="ChEBI" id="CHEBI:57692"/>
        <dbReference type="ChEBI" id="CHEBI:58307"/>
        <dbReference type="EC" id="1.3.8.6"/>
    </reaction>
</comment>
<dbReference type="PANTHER" id="PTHR42807:SF1">
    <property type="entry name" value="GLUTARYL-COA DEHYDROGENASE, MITOCHONDRIAL"/>
    <property type="match status" value="1"/>
</dbReference>
<keyword evidence="8" id="KW-0496">Mitochondrion</keyword>
<evidence type="ECO:0000256" key="6">
    <source>
        <dbReference type="ARBA" id="ARBA00022946"/>
    </source>
</evidence>
<comment type="subcellular location">
    <subcellularLocation>
        <location evidence="2">Mitochondrion matrix</location>
    </subcellularLocation>
</comment>
<dbReference type="GO" id="GO:0050660">
    <property type="term" value="F:flavin adenine dinucleotide binding"/>
    <property type="evidence" value="ECO:0007669"/>
    <property type="project" value="InterPro"/>
</dbReference>
<evidence type="ECO:0000256" key="13">
    <source>
        <dbReference type="RuleBase" id="RU362125"/>
    </source>
</evidence>
<comment type="pathway">
    <text evidence="10">Amino-acid metabolism; tryptophan metabolism.</text>
</comment>
<dbReference type="InterPro" id="IPR052033">
    <property type="entry name" value="Glutaryl-CoA_DH_mitochondrial"/>
</dbReference>
<dbReference type="OrthoDB" id="435240at2759"/>
<dbReference type="SUPFAM" id="SSF56645">
    <property type="entry name" value="Acyl-CoA dehydrogenase NM domain-like"/>
    <property type="match status" value="1"/>
</dbReference>
<evidence type="ECO:0000256" key="1">
    <source>
        <dbReference type="ARBA" id="ARBA00001974"/>
    </source>
</evidence>
<protein>
    <recommendedName>
        <fullName evidence="11">glutaryl-CoA dehydrogenase (ETF)</fullName>
        <ecNumber evidence="11">1.3.8.6</ecNumber>
    </recommendedName>
</protein>
<name>A0A5C3MJP2_9AGAR</name>
<reference evidence="17 18" key="1">
    <citation type="journal article" date="2019" name="Nat. Ecol. Evol.">
        <title>Megaphylogeny resolves global patterns of mushroom evolution.</title>
        <authorList>
            <person name="Varga T."/>
            <person name="Krizsan K."/>
            <person name="Foldi C."/>
            <person name="Dima B."/>
            <person name="Sanchez-Garcia M."/>
            <person name="Sanchez-Ramirez S."/>
            <person name="Szollosi G.J."/>
            <person name="Szarkandi J.G."/>
            <person name="Papp V."/>
            <person name="Albert L."/>
            <person name="Andreopoulos W."/>
            <person name="Angelini C."/>
            <person name="Antonin V."/>
            <person name="Barry K.W."/>
            <person name="Bougher N.L."/>
            <person name="Buchanan P."/>
            <person name="Buyck B."/>
            <person name="Bense V."/>
            <person name="Catcheside P."/>
            <person name="Chovatia M."/>
            <person name="Cooper J."/>
            <person name="Damon W."/>
            <person name="Desjardin D."/>
            <person name="Finy P."/>
            <person name="Geml J."/>
            <person name="Haridas S."/>
            <person name="Hughes K."/>
            <person name="Justo A."/>
            <person name="Karasinski D."/>
            <person name="Kautmanova I."/>
            <person name="Kiss B."/>
            <person name="Kocsube S."/>
            <person name="Kotiranta H."/>
            <person name="LaButti K.M."/>
            <person name="Lechner B.E."/>
            <person name="Liimatainen K."/>
            <person name="Lipzen A."/>
            <person name="Lukacs Z."/>
            <person name="Mihaltcheva S."/>
            <person name="Morgado L.N."/>
            <person name="Niskanen T."/>
            <person name="Noordeloos M.E."/>
            <person name="Ohm R.A."/>
            <person name="Ortiz-Santana B."/>
            <person name="Ovrebo C."/>
            <person name="Racz N."/>
            <person name="Riley R."/>
            <person name="Savchenko A."/>
            <person name="Shiryaev A."/>
            <person name="Soop K."/>
            <person name="Spirin V."/>
            <person name="Szebenyi C."/>
            <person name="Tomsovsky M."/>
            <person name="Tulloss R.E."/>
            <person name="Uehling J."/>
            <person name="Grigoriev I.V."/>
            <person name="Vagvolgyi C."/>
            <person name="Papp T."/>
            <person name="Martin F.M."/>
            <person name="Miettinen O."/>
            <person name="Hibbett D.S."/>
            <person name="Nagy L.G."/>
        </authorList>
    </citation>
    <scope>NUCLEOTIDE SEQUENCE [LARGE SCALE GENOMIC DNA]</scope>
    <source>
        <strain evidence="17 18">CBS 166.37</strain>
    </source>
</reference>
<keyword evidence="6" id="KW-0809">Transit peptide</keyword>
<evidence type="ECO:0000256" key="7">
    <source>
        <dbReference type="ARBA" id="ARBA00023002"/>
    </source>
</evidence>
<keyword evidence="7 13" id="KW-0560">Oxidoreductase</keyword>
<evidence type="ECO:0000256" key="11">
    <source>
        <dbReference type="ARBA" id="ARBA00039033"/>
    </source>
</evidence>
<dbReference type="PANTHER" id="PTHR42807">
    <property type="entry name" value="GLUTARYL-COA DEHYDROGENASE, MITOCHONDRIAL"/>
    <property type="match status" value="1"/>
</dbReference>
<evidence type="ECO:0000256" key="10">
    <source>
        <dbReference type="ARBA" id="ARBA00037927"/>
    </source>
</evidence>
<dbReference type="Gene3D" id="2.40.110.10">
    <property type="entry name" value="Butyryl-CoA Dehydrogenase, subunit A, domain 2"/>
    <property type="match status" value="1"/>
</dbReference>
<comment type="similarity">
    <text evidence="3 13">Belongs to the acyl-CoA dehydrogenase family.</text>
</comment>
<proteinExistence type="inferred from homology"/>
<evidence type="ECO:0000256" key="4">
    <source>
        <dbReference type="ARBA" id="ARBA00022630"/>
    </source>
</evidence>
<dbReference type="GO" id="GO:0046949">
    <property type="term" value="P:fatty-acyl-CoA biosynthetic process"/>
    <property type="evidence" value="ECO:0007669"/>
    <property type="project" value="TreeGrafter"/>
</dbReference>
<keyword evidence="18" id="KW-1185">Reference proteome</keyword>
<feature type="domain" description="Acyl-CoA oxidase/dehydrogenase middle" evidence="15">
    <location>
        <begin position="163"/>
        <end position="255"/>
    </location>
</feature>
<dbReference type="InterPro" id="IPR006091">
    <property type="entry name" value="Acyl-CoA_Oxase/DH_mid-dom"/>
</dbReference>
<dbReference type="Pfam" id="PF02770">
    <property type="entry name" value="Acyl-CoA_dh_M"/>
    <property type="match status" value="1"/>
</dbReference>
<evidence type="ECO:0000256" key="8">
    <source>
        <dbReference type="ARBA" id="ARBA00023128"/>
    </source>
</evidence>
<feature type="domain" description="Acyl-CoA dehydrogenase/oxidase N-terminal" evidence="16">
    <location>
        <begin position="48"/>
        <end position="159"/>
    </location>
</feature>
<gene>
    <name evidence="17" type="ORF">BDQ12DRAFT_41328</name>
</gene>
<dbReference type="InterPro" id="IPR013786">
    <property type="entry name" value="AcylCoA_DH/ox_N"/>
</dbReference>
<dbReference type="AlphaFoldDB" id="A0A5C3MJP2"/>
<evidence type="ECO:0000256" key="12">
    <source>
        <dbReference type="ARBA" id="ARBA00049493"/>
    </source>
</evidence>
<dbReference type="GO" id="GO:0005759">
    <property type="term" value="C:mitochondrial matrix"/>
    <property type="evidence" value="ECO:0007669"/>
    <property type="project" value="UniProtKB-SubCell"/>
</dbReference>
<dbReference type="Proteomes" id="UP000308652">
    <property type="component" value="Unassembled WGS sequence"/>
</dbReference>
<dbReference type="FunFam" id="2.40.110.10:FF:000008">
    <property type="entry name" value="Glutaryl-CoA dehydrogenase, mitochondrial"/>
    <property type="match status" value="1"/>
</dbReference>
<dbReference type="InterPro" id="IPR009075">
    <property type="entry name" value="AcylCo_DH/oxidase_C"/>
</dbReference>
<evidence type="ECO:0000256" key="9">
    <source>
        <dbReference type="ARBA" id="ARBA00037899"/>
    </source>
</evidence>
<keyword evidence="4 13" id="KW-0285">Flavoprotein</keyword>
<accession>A0A5C3MJP2</accession>
<dbReference type="FunFam" id="1.20.140.10:FF:000006">
    <property type="entry name" value="Glutaryl-CoA dehydrogenase, mitochondrial"/>
    <property type="match status" value="1"/>
</dbReference>
<evidence type="ECO:0000256" key="3">
    <source>
        <dbReference type="ARBA" id="ARBA00009347"/>
    </source>
</evidence>
<dbReference type="SUPFAM" id="SSF47203">
    <property type="entry name" value="Acyl-CoA dehydrogenase C-terminal domain-like"/>
    <property type="match status" value="1"/>
</dbReference>
<sequence length="422" mass="46175">MFVVSRQHPSRVMRTCSNGIKTASARRAASKFAKFQWEDPLNLESQLTEEEIAIRDTAHEYCQENLMPRVLKGWRTEEFDHGILPEMGKLGLLGPTIEGYGCAGVSNVAYGLIAREIERVDSGYRSTASVQSSLVMHPINEFGTEAQKEKYLPRLAKGEIIGAFGLTEPNHGSDPAGMETTAEEVDGGYILKGSKTWISNAPVADVFIVWANCKWDNRVRGFILDKGLQGLSAPAIKNKIALRASLTGSIFMDSVEVGHDALLPKSKGLGSAFSCLNSARYGISWGVMGALEDCVSRTREYALERHQFKRPLASFQLVQKKLVDAQTEIALGLQASLQVGRLKDQGKLAPEMVSMVKRNNCGKALQYARVVLDILGGNACSDEYHVGRHVANLQVTNTYEGTNDIHALILGKAMTDIPAFAN</sequence>
<dbReference type="InterPro" id="IPR036250">
    <property type="entry name" value="AcylCo_DH-like_C"/>
</dbReference>
<comment type="pathway">
    <text evidence="9">Amino-acid metabolism; lysine degradation.</text>
</comment>
<dbReference type="EC" id="1.3.8.6" evidence="11"/>
<dbReference type="Gene3D" id="1.10.540.10">
    <property type="entry name" value="Acyl-CoA dehydrogenase/oxidase, N-terminal domain"/>
    <property type="match status" value="1"/>
</dbReference>
<evidence type="ECO:0000313" key="18">
    <source>
        <dbReference type="Proteomes" id="UP000308652"/>
    </source>
</evidence>
<dbReference type="CDD" id="cd01151">
    <property type="entry name" value="GCD"/>
    <property type="match status" value="1"/>
</dbReference>
<dbReference type="GO" id="GO:0033539">
    <property type="term" value="P:fatty acid beta-oxidation using acyl-CoA dehydrogenase"/>
    <property type="evidence" value="ECO:0007669"/>
    <property type="project" value="TreeGrafter"/>
</dbReference>
<keyword evidence="5 13" id="KW-0274">FAD</keyword>
<dbReference type="Pfam" id="PF02771">
    <property type="entry name" value="Acyl-CoA_dh_N"/>
    <property type="match status" value="1"/>
</dbReference>